<evidence type="ECO:0000313" key="6">
    <source>
        <dbReference type="EMBL" id="GIZ36830.1"/>
    </source>
</evidence>
<dbReference type="PROSITE" id="PS00383">
    <property type="entry name" value="TYR_PHOSPHATASE_1"/>
    <property type="match status" value="1"/>
</dbReference>
<dbReference type="InterPro" id="IPR051281">
    <property type="entry name" value="Dual-spec_lipid-protein_phosph"/>
</dbReference>
<dbReference type="CDD" id="cd14497">
    <property type="entry name" value="PTP_PTEN-like"/>
    <property type="match status" value="1"/>
</dbReference>
<dbReference type="EMBL" id="BOLY01000001">
    <property type="protein sequence ID" value="GIZ36830.1"/>
    <property type="molecule type" value="Genomic_DNA"/>
</dbReference>
<feature type="compositionally biased region" description="Basic and acidic residues" evidence="3">
    <location>
        <begin position="454"/>
        <end position="467"/>
    </location>
</feature>
<evidence type="ECO:0000259" key="5">
    <source>
        <dbReference type="PROSITE" id="PS51181"/>
    </source>
</evidence>
<proteinExistence type="predicted"/>
<dbReference type="GO" id="GO:0005886">
    <property type="term" value="C:plasma membrane"/>
    <property type="evidence" value="ECO:0007669"/>
    <property type="project" value="TreeGrafter"/>
</dbReference>
<dbReference type="InterPro" id="IPR000340">
    <property type="entry name" value="Dual-sp_phosphatase_cat-dom"/>
</dbReference>
<dbReference type="GO" id="GO:0005634">
    <property type="term" value="C:nucleus"/>
    <property type="evidence" value="ECO:0007669"/>
    <property type="project" value="TreeGrafter"/>
</dbReference>
<protein>
    <recommendedName>
        <fullName evidence="1">phosphatidylinositol-3,4,5-trisphosphate 3-phosphatase</fullName>
        <ecNumber evidence="1">3.1.3.67</ecNumber>
    </recommendedName>
</protein>
<comment type="caution">
    <text evidence="6">The sequence shown here is derived from an EMBL/GenBank/DDBJ whole genome shotgun (WGS) entry which is preliminary data.</text>
</comment>
<dbReference type="InterPro" id="IPR029021">
    <property type="entry name" value="Prot-tyrosine_phosphatase-like"/>
</dbReference>
<name>A0A9P3CAJ1_9PEZI</name>
<dbReference type="OrthoDB" id="16692at2759"/>
<evidence type="ECO:0000313" key="7">
    <source>
        <dbReference type="Proteomes" id="UP000825890"/>
    </source>
</evidence>
<dbReference type="PANTHER" id="PTHR12305">
    <property type="entry name" value="PHOSPHATASE WITH HOMOLOGY TO TENSIN"/>
    <property type="match status" value="1"/>
</dbReference>
<dbReference type="Gene3D" id="3.90.190.10">
    <property type="entry name" value="Protein tyrosine phosphatase superfamily"/>
    <property type="match status" value="1"/>
</dbReference>
<dbReference type="InterPro" id="IPR000387">
    <property type="entry name" value="Tyr_Pase_dom"/>
</dbReference>
<feature type="compositionally biased region" description="Polar residues" evidence="3">
    <location>
        <begin position="550"/>
        <end position="565"/>
    </location>
</feature>
<feature type="domain" description="Tyrosine specific protein phosphatases" evidence="4">
    <location>
        <begin position="101"/>
        <end position="159"/>
    </location>
</feature>
<feature type="region of interest" description="Disordered" evidence="3">
    <location>
        <begin position="398"/>
        <end position="607"/>
    </location>
</feature>
<dbReference type="EC" id="3.1.3.67" evidence="1"/>
<evidence type="ECO:0000256" key="1">
    <source>
        <dbReference type="ARBA" id="ARBA00013015"/>
    </source>
</evidence>
<dbReference type="GO" id="GO:0043491">
    <property type="term" value="P:phosphatidylinositol 3-kinase/protein kinase B signal transduction"/>
    <property type="evidence" value="ECO:0007669"/>
    <property type="project" value="TreeGrafter"/>
</dbReference>
<dbReference type="InterPro" id="IPR016130">
    <property type="entry name" value="Tyr_Pase_AS"/>
</dbReference>
<keyword evidence="2" id="KW-0378">Hydrolase</keyword>
<feature type="compositionally biased region" description="Basic and acidic residues" evidence="3">
    <location>
        <begin position="272"/>
        <end position="293"/>
    </location>
</feature>
<dbReference type="Proteomes" id="UP000825890">
    <property type="component" value="Unassembled WGS sequence"/>
</dbReference>
<feature type="compositionally biased region" description="Polar residues" evidence="3">
    <location>
        <begin position="400"/>
        <end position="409"/>
    </location>
</feature>
<reference evidence="6 7" key="1">
    <citation type="submission" date="2021-01" db="EMBL/GenBank/DDBJ databases">
        <title>Cercospora kikuchii MAFF 305040 whole genome shotgun sequence.</title>
        <authorList>
            <person name="Kashiwa T."/>
            <person name="Suzuki T."/>
        </authorList>
    </citation>
    <scope>NUCLEOTIDE SEQUENCE [LARGE SCALE GENOMIC DNA]</scope>
    <source>
        <strain evidence="6 7">MAFF 305040</strain>
    </source>
</reference>
<feature type="compositionally biased region" description="Basic and acidic residues" evidence="3">
    <location>
        <begin position="415"/>
        <end position="438"/>
    </location>
</feature>
<dbReference type="GO" id="GO:0046856">
    <property type="term" value="P:phosphatidylinositol dephosphorylation"/>
    <property type="evidence" value="ECO:0007669"/>
    <property type="project" value="TreeGrafter"/>
</dbReference>
<sequence>MDLLRQIVASPRARHDEAGLDLCYVTDNIIATSGPSGTYPQLAYRNPLKDLVKFLDSKHKENWSIWEFRAEGTGYPDEEVYGRIRHYPWPDHHPPPFALVPLIMGSMKQWLKDKEKEGRVAVVHCKAGKGRSGTISCSYLISEEGWAREDAMKRFTDRRMRPGFGNGISIPSQIRTLMYVERWTKGGKKPYVDRPTEIVELHVWGLRDGVKIGIEGYVDEGKVIKCFHTFHKDERKTIRGEIRKDTGFADVAMELMGKKKAETAADAGKQIKQAEKAEEVVEERKPDDDDRSGGDVVFVPKERIVLPSSDVNVDFERRNKSKYGGFTMVTSVAHVWFNTFFEGNGPEQDGKPDDSGAFTIDFDAMDGIKGSSRKGTKCFDKIQVVWKAVDLENKPAVTVTEPSGSTESIPQARPADWKGGNDKHSNDIEKKLGLREADSASADISRASSMKTDPNSDKDDVKDERDTVQSVGPDGKALQETTAADVSQSKGLSKNSSTSSAHSSANNMPATSSTNTRSVPTQDSVRHEIASSATTDGTSDKKPLWVDQRPQGNETGQSSSPTVASGEQKHISTVDLPGGVPEEQLGKHHEHGPRHLSLNKNTKPSSS</sequence>
<dbReference type="GeneID" id="68285872"/>
<feature type="compositionally biased region" description="Polar residues" evidence="3">
    <location>
        <begin position="598"/>
        <end position="607"/>
    </location>
</feature>
<feature type="compositionally biased region" description="Low complexity" evidence="3">
    <location>
        <begin position="487"/>
        <end position="507"/>
    </location>
</feature>
<feature type="region of interest" description="Disordered" evidence="3">
    <location>
        <begin position="264"/>
        <end position="295"/>
    </location>
</feature>
<dbReference type="GO" id="GO:0042995">
    <property type="term" value="C:cell projection"/>
    <property type="evidence" value="ECO:0007669"/>
    <property type="project" value="TreeGrafter"/>
</dbReference>
<dbReference type="GO" id="GO:0051896">
    <property type="term" value="P:regulation of phosphatidylinositol 3-kinase/protein kinase B signal transduction"/>
    <property type="evidence" value="ECO:0007669"/>
    <property type="project" value="TreeGrafter"/>
</dbReference>
<accession>A0A9P3CAJ1</accession>
<dbReference type="PANTHER" id="PTHR12305:SF81">
    <property type="entry name" value="PHOSPHATIDYLINOSITOL 3,4,5-TRISPHOSPHATE 3-PHOSPHATASE AND DUAL-SPECIFICITY PROTEIN PHOSPHATASE PTEN"/>
    <property type="match status" value="1"/>
</dbReference>
<feature type="domain" description="Phosphatase tensin-type" evidence="5">
    <location>
        <begin position="11"/>
        <end position="187"/>
    </location>
</feature>
<dbReference type="RefSeq" id="XP_044651317.1">
    <property type="nucleotide sequence ID" value="XM_044795382.1"/>
</dbReference>
<organism evidence="6 7">
    <name type="scientific">Cercospora kikuchii</name>
    <dbReference type="NCBI Taxonomy" id="84275"/>
    <lineage>
        <taxon>Eukaryota</taxon>
        <taxon>Fungi</taxon>
        <taxon>Dikarya</taxon>
        <taxon>Ascomycota</taxon>
        <taxon>Pezizomycotina</taxon>
        <taxon>Dothideomycetes</taxon>
        <taxon>Dothideomycetidae</taxon>
        <taxon>Mycosphaerellales</taxon>
        <taxon>Mycosphaerellaceae</taxon>
        <taxon>Cercospora</taxon>
    </lineage>
</organism>
<evidence type="ECO:0000259" key="4">
    <source>
        <dbReference type="PROSITE" id="PS50056"/>
    </source>
</evidence>
<feature type="compositionally biased region" description="Polar residues" evidence="3">
    <location>
        <begin position="508"/>
        <end position="523"/>
    </location>
</feature>
<feature type="compositionally biased region" description="Low complexity" evidence="3">
    <location>
        <begin position="439"/>
        <end position="449"/>
    </location>
</feature>
<dbReference type="GO" id="GO:0005829">
    <property type="term" value="C:cytosol"/>
    <property type="evidence" value="ECO:0007669"/>
    <property type="project" value="TreeGrafter"/>
</dbReference>
<keyword evidence="7" id="KW-1185">Reference proteome</keyword>
<evidence type="ECO:0000256" key="2">
    <source>
        <dbReference type="ARBA" id="ARBA00022801"/>
    </source>
</evidence>
<evidence type="ECO:0000256" key="3">
    <source>
        <dbReference type="SAM" id="MobiDB-lite"/>
    </source>
</evidence>
<dbReference type="GO" id="GO:0016314">
    <property type="term" value="F:phosphatidylinositol-3,4,5-trisphosphate 3-phosphatase activity"/>
    <property type="evidence" value="ECO:0007669"/>
    <property type="project" value="UniProtKB-EC"/>
</dbReference>
<dbReference type="PROSITE" id="PS51181">
    <property type="entry name" value="PPASE_TENSIN"/>
    <property type="match status" value="1"/>
</dbReference>
<dbReference type="InterPro" id="IPR029023">
    <property type="entry name" value="Tensin_phosphatase"/>
</dbReference>
<dbReference type="GO" id="GO:0004725">
    <property type="term" value="F:protein tyrosine phosphatase activity"/>
    <property type="evidence" value="ECO:0007669"/>
    <property type="project" value="TreeGrafter"/>
</dbReference>
<gene>
    <name evidence="6" type="ORF">CKM354_000029700</name>
</gene>
<dbReference type="PROSITE" id="PS50056">
    <property type="entry name" value="TYR_PHOSPHATASE_2"/>
    <property type="match status" value="1"/>
</dbReference>
<dbReference type="Pfam" id="PF00782">
    <property type="entry name" value="DSPc"/>
    <property type="match status" value="1"/>
</dbReference>
<dbReference type="AlphaFoldDB" id="A0A9P3CAJ1"/>
<dbReference type="SUPFAM" id="SSF52799">
    <property type="entry name" value="(Phosphotyrosine protein) phosphatases II"/>
    <property type="match status" value="1"/>
</dbReference>